<keyword evidence="1" id="KW-0732">Signal</keyword>
<proteinExistence type="predicted"/>
<dbReference type="EMBL" id="GIFC01000837">
    <property type="protein sequence ID" value="MXU82920.1"/>
    <property type="molecule type" value="Transcribed_RNA"/>
</dbReference>
<feature type="chain" id="PRO_5025376294" evidence="1">
    <location>
        <begin position="24"/>
        <end position="72"/>
    </location>
</feature>
<protein>
    <submittedName>
        <fullName evidence="2">Putative secreted protein</fullName>
    </submittedName>
</protein>
<feature type="signal peptide" evidence="1">
    <location>
        <begin position="1"/>
        <end position="23"/>
    </location>
</feature>
<sequence length="72" mass="7745">MPPTASLCFRVSSLVLGCRSCASTTHSSVLGSYPSACTTEDVTCVRLLPHCKPRTRSVQCVGKYGCVDLLYM</sequence>
<organism evidence="2">
    <name type="scientific">Ixodes ricinus</name>
    <name type="common">Common tick</name>
    <name type="synonym">Acarus ricinus</name>
    <dbReference type="NCBI Taxonomy" id="34613"/>
    <lineage>
        <taxon>Eukaryota</taxon>
        <taxon>Metazoa</taxon>
        <taxon>Ecdysozoa</taxon>
        <taxon>Arthropoda</taxon>
        <taxon>Chelicerata</taxon>
        <taxon>Arachnida</taxon>
        <taxon>Acari</taxon>
        <taxon>Parasitiformes</taxon>
        <taxon>Ixodida</taxon>
        <taxon>Ixodoidea</taxon>
        <taxon>Ixodidae</taxon>
        <taxon>Ixodinae</taxon>
        <taxon>Ixodes</taxon>
    </lineage>
</organism>
<name>A0A6B0U2F4_IXORI</name>
<accession>A0A6B0U2F4</accession>
<evidence type="ECO:0000256" key="1">
    <source>
        <dbReference type="SAM" id="SignalP"/>
    </source>
</evidence>
<evidence type="ECO:0000313" key="2">
    <source>
        <dbReference type="EMBL" id="MXU82920.1"/>
    </source>
</evidence>
<reference evidence="2" key="1">
    <citation type="submission" date="2019-12" db="EMBL/GenBank/DDBJ databases">
        <title>An insight into the sialome of adult female Ixodes ricinus ticks feeding for 6 days.</title>
        <authorList>
            <person name="Perner J."/>
            <person name="Ribeiro J.M.C."/>
        </authorList>
    </citation>
    <scope>NUCLEOTIDE SEQUENCE</scope>
    <source>
        <strain evidence="2">Semi-engorged</strain>
        <tissue evidence="2">Salivary glands</tissue>
    </source>
</reference>
<dbReference type="AlphaFoldDB" id="A0A6B0U2F4"/>